<protein>
    <submittedName>
        <fullName evidence="2">Uncharacterized protein</fullName>
    </submittedName>
</protein>
<organism evidence="2 3">
    <name type="scientific">Cuscuta campestris</name>
    <dbReference type="NCBI Taxonomy" id="132261"/>
    <lineage>
        <taxon>Eukaryota</taxon>
        <taxon>Viridiplantae</taxon>
        <taxon>Streptophyta</taxon>
        <taxon>Embryophyta</taxon>
        <taxon>Tracheophyta</taxon>
        <taxon>Spermatophyta</taxon>
        <taxon>Magnoliopsida</taxon>
        <taxon>eudicotyledons</taxon>
        <taxon>Gunneridae</taxon>
        <taxon>Pentapetalae</taxon>
        <taxon>asterids</taxon>
        <taxon>lamiids</taxon>
        <taxon>Solanales</taxon>
        <taxon>Convolvulaceae</taxon>
        <taxon>Cuscuteae</taxon>
        <taxon>Cuscuta</taxon>
        <taxon>Cuscuta subgen. Grammica</taxon>
        <taxon>Cuscuta sect. Cleistogrammica</taxon>
    </lineage>
</organism>
<keyword evidence="3" id="KW-1185">Reference proteome</keyword>
<reference evidence="2 3" key="1">
    <citation type="submission" date="2018-04" db="EMBL/GenBank/DDBJ databases">
        <authorList>
            <person name="Vogel A."/>
        </authorList>
    </citation>
    <scope>NUCLEOTIDE SEQUENCE [LARGE SCALE GENOMIC DNA]</scope>
</reference>
<gene>
    <name evidence="2" type="ORF">CCAM_LOCUS36741</name>
</gene>
<accession>A0A484N110</accession>
<dbReference type="EMBL" id="OOIL02005488">
    <property type="protein sequence ID" value="VFQ94965.1"/>
    <property type="molecule type" value="Genomic_DNA"/>
</dbReference>
<proteinExistence type="predicted"/>
<evidence type="ECO:0000256" key="1">
    <source>
        <dbReference type="SAM" id="MobiDB-lite"/>
    </source>
</evidence>
<evidence type="ECO:0000313" key="2">
    <source>
        <dbReference type="EMBL" id="VFQ94965.1"/>
    </source>
</evidence>
<sequence>MDKWPTFEAALVHVAEKFLQLLAPEVFAAVKSVIGEQPLMTNFPQVLPDQEENQTGQVVVVSGRDVGHGSVGEQGVMGVEDLLRHVGRGDDHGRFAPALRGRTPPRALPVSTAACGTSPRGWR</sequence>
<evidence type="ECO:0000313" key="3">
    <source>
        <dbReference type="Proteomes" id="UP000595140"/>
    </source>
</evidence>
<dbReference type="AlphaFoldDB" id="A0A484N110"/>
<dbReference type="Proteomes" id="UP000595140">
    <property type="component" value="Unassembled WGS sequence"/>
</dbReference>
<name>A0A484N110_9ASTE</name>
<feature type="region of interest" description="Disordered" evidence="1">
    <location>
        <begin position="93"/>
        <end position="123"/>
    </location>
</feature>